<dbReference type="InterPro" id="IPR039718">
    <property type="entry name" value="Rrm1"/>
</dbReference>
<dbReference type="Pfam" id="PF00317">
    <property type="entry name" value="Ribonuc_red_lgN"/>
    <property type="match status" value="1"/>
</dbReference>
<dbReference type="AlphaFoldDB" id="A0A9W8MIB6"/>
<dbReference type="GO" id="GO:0005971">
    <property type="term" value="C:ribonucleoside-diphosphate reductase complex"/>
    <property type="evidence" value="ECO:0007669"/>
    <property type="project" value="TreeGrafter"/>
</dbReference>
<sequence>MYIEQIVTSDLAAQQVSTDLMYGSIASTITRESLYRITPSRFSAAMFKAEDLLSEDFVNTVERNRDALDAMINESQDDMFNYTALKALQRSYLLTNGASVLERPQHMFLRAALNIHGSDIEAVKECYDKLSMLQFMFTSPTLYNGGTRAAQLSSCFLLPAEEALDDFIGNTLPKIIKITRSSGGMGLEDLREVGNYRVGAFPGCQLSRLPSRDEKDNYN</sequence>
<reference evidence="2" key="1">
    <citation type="submission" date="2022-06" db="EMBL/GenBank/DDBJ databases">
        <title>Genome Sequence of Candolleomyces eurysporus.</title>
        <authorList>
            <person name="Buettner E."/>
        </authorList>
    </citation>
    <scope>NUCLEOTIDE SEQUENCE</scope>
    <source>
        <strain evidence="2">VTCC 930004</strain>
    </source>
</reference>
<evidence type="ECO:0000313" key="2">
    <source>
        <dbReference type="EMBL" id="KAJ2929619.1"/>
    </source>
</evidence>
<keyword evidence="3" id="KW-1185">Reference proteome</keyword>
<evidence type="ECO:0000313" key="3">
    <source>
        <dbReference type="Proteomes" id="UP001140091"/>
    </source>
</evidence>
<dbReference type="GO" id="GO:0004748">
    <property type="term" value="F:ribonucleoside-diphosphate reductase activity, thioredoxin disulfide as acceptor"/>
    <property type="evidence" value="ECO:0007669"/>
    <property type="project" value="InterPro"/>
</dbReference>
<feature type="non-terminal residue" evidence="2">
    <location>
        <position position="219"/>
    </location>
</feature>
<gene>
    <name evidence="2" type="ORF">H1R20_g7473</name>
</gene>
<name>A0A9W8MIB6_9AGAR</name>
<dbReference type="InterPro" id="IPR008926">
    <property type="entry name" value="RNR_R1-su_N"/>
</dbReference>
<dbReference type="GO" id="GO:0005524">
    <property type="term" value="F:ATP binding"/>
    <property type="evidence" value="ECO:0007669"/>
    <property type="project" value="InterPro"/>
</dbReference>
<organism evidence="2 3">
    <name type="scientific">Candolleomyces eurysporus</name>
    <dbReference type="NCBI Taxonomy" id="2828524"/>
    <lineage>
        <taxon>Eukaryota</taxon>
        <taxon>Fungi</taxon>
        <taxon>Dikarya</taxon>
        <taxon>Basidiomycota</taxon>
        <taxon>Agaricomycotina</taxon>
        <taxon>Agaricomycetes</taxon>
        <taxon>Agaricomycetidae</taxon>
        <taxon>Agaricales</taxon>
        <taxon>Agaricineae</taxon>
        <taxon>Psathyrellaceae</taxon>
        <taxon>Candolleomyces</taxon>
    </lineage>
</organism>
<dbReference type="Proteomes" id="UP001140091">
    <property type="component" value="Unassembled WGS sequence"/>
</dbReference>
<dbReference type="OrthoDB" id="3000483at2759"/>
<dbReference type="GO" id="GO:0009263">
    <property type="term" value="P:deoxyribonucleotide biosynthetic process"/>
    <property type="evidence" value="ECO:0007669"/>
    <property type="project" value="InterPro"/>
</dbReference>
<accession>A0A9W8MIB6</accession>
<comment type="caution">
    <text evidence="2">The sequence shown here is derived from an EMBL/GenBank/DDBJ whole genome shotgun (WGS) entry which is preliminary data.</text>
</comment>
<feature type="domain" description="Ribonucleotide reductase large subunit N-terminal" evidence="1">
    <location>
        <begin position="80"/>
        <end position="148"/>
    </location>
</feature>
<dbReference type="PANTHER" id="PTHR11573">
    <property type="entry name" value="RIBONUCLEOSIDE-DIPHOSPHATE REDUCTASE LARGE CHAIN"/>
    <property type="match status" value="1"/>
</dbReference>
<dbReference type="SUPFAM" id="SSF48168">
    <property type="entry name" value="R1 subunit of ribonucleotide reductase, N-terminal domain"/>
    <property type="match status" value="1"/>
</dbReference>
<protein>
    <recommendedName>
        <fullName evidence="1">Ribonucleotide reductase large subunit N-terminal domain-containing protein</fullName>
    </recommendedName>
</protein>
<dbReference type="EMBL" id="JANBPK010000864">
    <property type="protein sequence ID" value="KAJ2929619.1"/>
    <property type="molecule type" value="Genomic_DNA"/>
</dbReference>
<evidence type="ECO:0000259" key="1">
    <source>
        <dbReference type="Pfam" id="PF00317"/>
    </source>
</evidence>
<dbReference type="Gene3D" id="3.20.70.20">
    <property type="match status" value="1"/>
</dbReference>
<dbReference type="InterPro" id="IPR013509">
    <property type="entry name" value="RNR_lsu_N"/>
</dbReference>
<dbReference type="PANTHER" id="PTHR11573:SF6">
    <property type="entry name" value="RIBONUCLEOSIDE-DIPHOSPHATE REDUCTASE LARGE SUBUNIT"/>
    <property type="match status" value="1"/>
</dbReference>
<proteinExistence type="predicted"/>